<dbReference type="Pfam" id="PF01656">
    <property type="entry name" value="CbiA"/>
    <property type="match status" value="1"/>
</dbReference>
<evidence type="ECO:0000259" key="1">
    <source>
        <dbReference type="Pfam" id="PF01656"/>
    </source>
</evidence>
<proteinExistence type="predicted"/>
<dbReference type="InterPro" id="IPR050678">
    <property type="entry name" value="DNA_Partitioning_ATPase"/>
</dbReference>
<dbReference type="PANTHER" id="PTHR13696">
    <property type="entry name" value="P-LOOP CONTAINING NUCLEOSIDE TRIPHOSPHATE HYDROLASE"/>
    <property type="match status" value="1"/>
</dbReference>
<evidence type="ECO:0000313" key="3">
    <source>
        <dbReference type="Proteomes" id="UP000217431"/>
    </source>
</evidence>
<evidence type="ECO:0000313" key="2">
    <source>
        <dbReference type="EMBL" id="BAU16991.1"/>
    </source>
</evidence>
<dbReference type="EMBL" id="AP014597">
    <property type="protein sequence ID" value="BAU16991.1"/>
    <property type="molecule type" value="Genomic_DNA"/>
</dbReference>
<dbReference type="Gene3D" id="3.40.50.300">
    <property type="entry name" value="P-loop containing nucleotide triphosphate hydrolases"/>
    <property type="match status" value="1"/>
</dbReference>
<dbReference type="InterPro" id="IPR027417">
    <property type="entry name" value="P-loop_NTPase"/>
</dbReference>
<name>A0A0S3UHM6_PREIN</name>
<accession>A0A0S3UHM6</accession>
<dbReference type="Proteomes" id="UP000217431">
    <property type="component" value="Chromosome I"/>
</dbReference>
<gene>
    <name evidence="2" type="primary">traA</name>
    <name evidence="2" type="ORF">PIOMA14_I_0483</name>
</gene>
<dbReference type="InterPro" id="IPR002586">
    <property type="entry name" value="CobQ/CobB/MinD/ParA_Nub-bd_dom"/>
</dbReference>
<feature type="domain" description="CobQ/CobB/MinD/ParA nucleotide binding" evidence="1">
    <location>
        <begin position="54"/>
        <end position="242"/>
    </location>
</feature>
<sequence>MTDRSARQTIKQTVDGSIEQSNVQTAYRPKDSSTNKISIAMEQTNTSPIFLGFSSQKGGVGKSTLAEIVSSILYYEKGIELFIVDCDLSQDSFYKLRQREKTFVEGDPLVSQQMNNYFSTLERVSYRVLKADPKSAIAKAEEHIRKNSKKRFELVVFDFPGHAGTSDLLELSLEMDYILSPIEADVQSMVSCLAYAKTMQDLGVSMTGARIKDVMLLWNKVDRRVKSTLIEKYSEYIRNEGYTLFDEHVYAAHRFCHELEQYGFRGAFRSTYLAPGKAQRAGTGLDEMIDSLLTHIRLKKEADNGTD</sequence>
<dbReference type="AlphaFoldDB" id="A0A0S3UHM6"/>
<dbReference type="SUPFAM" id="SSF52540">
    <property type="entry name" value="P-loop containing nucleoside triphosphate hydrolases"/>
    <property type="match status" value="1"/>
</dbReference>
<organism evidence="2 3">
    <name type="scientific">Prevotella intermedia</name>
    <dbReference type="NCBI Taxonomy" id="28131"/>
    <lineage>
        <taxon>Bacteria</taxon>
        <taxon>Pseudomonadati</taxon>
        <taxon>Bacteroidota</taxon>
        <taxon>Bacteroidia</taxon>
        <taxon>Bacteroidales</taxon>
        <taxon>Prevotellaceae</taxon>
        <taxon>Prevotella</taxon>
    </lineage>
</organism>
<dbReference type="PANTHER" id="PTHR13696:SF52">
    <property type="entry name" value="PARA FAMILY PROTEIN CT_582"/>
    <property type="match status" value="1"/>
</dbReference>
<protein>
    <submittedName>
        <fullName evidence="2">Conjugative transposon protein TraA</fullName>
    </submittedName>
</protein>
<reference evidence="2 3" key="1">
    <citation type="journal article" date="2016" name="DNA Res.">
        <title>The complete genome sequencing of Prevotella intermedia strain OMA14 and a subsequent fine-scale, intra-species genomic comparison reveal an unusual amplification of conjugative and mobile transposons and identify a novel Prevotella-lineage-specific repeat.</title>
        <authorList>
            <person name="Naito M."/>
            <person name="Ogura Y."/>
            <person name="Itoh T."/>
            <person name="Shoji M."/>
            <person name="Okamoto M."/>
            <person name="Hayashi T."/>
            <person name="Nakayama K."/>
        </authorList>
    </citation>
    <scope>NUCLEOTIDE SEQUENCE [LARGE SCALE GENOMIC DNA]</scope>
    <source>
        <strain evidence="2 3">OMA14</strain>
    </source>
</reference>